<gene>
    <name evidence="1" type="ORF">AYP69_00235</name>
</gene>
<proteinExistence type="predicted"/>
<accession>A0A231Q2Y7</accession>
<evidence type="ECO:0000313" key="2">
    <source>
        <dbReference type="Proteomes" id="UP000215261"/>
    </source>
</evidence>
<dbReference type="NCBIfam" id="TIGR01784">
    <property type="entry name" value="T_den_put_tspse"/>
    <property type="match status" value="1"/>
</dbReference>
<dbReference type="AlphaFoldDB" id="A0A231Q2Y7"/>
<reference evidence="1 2" key="1">
    <citation type="submission" date="2016-03" db="EMBL/GenBank/DDBJ databases">
        <title>Sequencing of Lactobacillus Species from Commercial Turkeys.</title>
        <authorList>
            <person name="Johnson T.J."/>
            <person name="Youmans B.P."/>
            <person name="Case K.A."/>
        </authorList>
    </citation>
    <scope>NUCLEOTIDE SEQUENCE [LARGE SCALE GENOMIC DNA]</scope>
    <source>
        <strain evidence="1 2">UMNLA1</strain>
    </source>
</reference>
<evidence type="ECO:0000313" key="1">
    <source>
        <dbReference type="EMBL" id="OXS40535.1"/>
    </source>
</evidence>
<organism evidence="1 2">
    <name type="scientific">Ligilactobacillus agilis</name>
    <dbReference type="NCBI Taxonomy" id="1601"/>
    <lineage>
        <taxon>Bacteria</taxon>
        <taxon>Bacillati</taxon>
        <taxon>Bacillota</taxon>
        <taxon>Bacilli</taxon>
        <taxon>Lactobacillales</taxon>
        <taxon>Lactobacillaceae</taxon>
        <taxon>Ligilactobacillus</taxon>
    </lineage>
</organism>
<dbReference type="Proteomes" id="UP000215261">
    <property type="component" value="Unassembled WGS sequence"/>
</dbReference>
<name>A0A231Q2Y7_9LACO</name>
<evidence type="ECO:0008006" key="3">
    <source>
        <dbReference type="Google" id="ProtNLM"/>
    </source>
</evidence>
<dbReference type="EMBL" id="LUGO01000043">
    <property type="protein sequence ID" value="OXS40535.1"/>
    <property type="molecule type" value="Genomic_DNA"/>
</dbReference>
<dbReference type="RefSeq" id="WP_089144629.1">
    <property type="nucleotide sequence ID" value="NZ_LUGD01000089.1"/>
</dbReference>
<sequence>MKHYNNRRRQFLEEWEQSDISNDYIFSKVMAQPQLCLQLIKAALPQLKIKRVYVRSQDGLSANLDAKDIRLDISAYGEGGEMFDIEMQTIRPKYLMQRILYYHSTMITERLYPRESYGEIPKTYVIFICLFDWYRLGNSFYEVNLVPNGVNELKFKDGYVSLILNPYGDMTGCSEELQDFFDLVAGRPAGRTDFVREVKYAVKLAKRRNDWRDRYMLVKDWVQDRVDYAVEQNTIAVTDRVTAEVTATMQEKFAQQLIKKAISTEQDYESLRADLIDFFDADFADKMLTKYYK</sequence>
<dbReference type="Pfam" id="PF12784">
    <property type="entry name" value="PDDEXK_2"/>
    <property type="match status" value="1"/>
</dbReference>
<protein>
    <recommendedName>
        <fullName evidence="3">Rpn family recombination-promoting nuclease/putative transposase</fullName>
    </recommendedName>
</protein>
<comment type="caution">
    <text evidence="1">The sequence shown here is derived from an EMBL/GenBank/DDBJ whole genome shotgun (WGS) entry which is preliminary data.</text>
</comment>
<dbReference type="InterPro" id="IPR010106">
    <property type="entry name" value="RpnA"/>
</dbReference>